<gene>
    <name evidence="1" type="ORF">S01H4_58700</name>
</gene>
<dbReference type="AlphaFoldDB" id="X1D8K0"/>
<accession>X1D8K0</accession>
<evidence type="ECO:0000313" key="1">
    <source>
        <dbReference type="EMBL" id="GAH16547.1"/>
    </source>
</evidence>
<sequence length="203" mass="23750">RFDWKKQIFELKRETAMDLMARTSGSLYFPFIIKTSDKIIYEGYFMSCSSSFFSNKPTIYFDRWDKKVVPPMYKISGGYPTDKYNPLMHEILKNNGKIKNISEKDYSLPLKYEFIGWHGERGVFQIALVIFTETLKIGRKAVFHLHISKGPKFRLSPDRLELQVKLITDNGKCSSIKSNYILILLIYLQKAYAGLKIYMSRPL</sequence>
<protein>
    <submittedName>
        <fullName evidence="1">Uncharacterized protein</fullName>
    </submittedName>
</protein>
<feature type="non-terminal residue" evidence="1">
    <location>
        <position position="1"/>
    </location>
</feature>
<organism evidence="1">
    <name type="scientific">marine sediment metagenome</name>
    <dbReference type="NCBI Taxonomy" id="412755"/>
    <lineage>
        <taxon>unclassified sequences</taxon>
        <taxon>metagenomes</taxon>
        <taxon>ecological metagenomes</taxon>
    </lineage>
</organism>
<comment type="caution">
    <text evidence="1">The sequence shown here is derived from an EMBL/GenBank/DDBJ whole genome shotgun (WGS) entry which is preliminary data.</text>
</comment>
<reference evidence="1" key="1">
    <citation type="journal article" date="2014" name="Front. Microbiol.">
        <title>High frequency of phylogenetically diverse reductive dehalogenase-homologous genes in deep subseafloor sedimentary metagenomes.</title>
        <authorList>
            <person name="Kawai M."/>
            <person name="Futagami T."/>
            <person name="Toyoda A."/>
            <person name="Takaki Y."/>
            <person name="Nishi S."/>
            <person name="Hori S."/>
            <person name="Arai W."/>
            <person name="Tsubouchi T."/>
            <person name="Morono Y."/>
            <person name="Uchiyama I."/>
            <person name="Ito T."/>
            <person name="Fujiyama A."/>
            <person name="Inagaki F."/>
            <person name="Takami H."/>
        </authorList>
    </citation>
    <scope>NUCLEOTIDE SEQUENCE</scope>
    <source>
        <strain evidence="1">Expedition CK06-06</strain>
    </source>
</reference>
<dbReference type="EMBL" id="BART01034325">
    <property type="protein sequence ID" value="GAH16547.1"/>
    <property type="molecule type" value="Genomic_DNA"/>
</dbReference>
<name>X1D8K0_9ZZZZ</name>
<proteinExistence type="predicted"/>